<dbReference type="AlphaFoldDB" id="A0A7R9LFF8"/>
<name>A0A7R9LFF8_9ACAR</name>
<dbReference type="Gene3D" id="3.40.50.720">
    <property type="entry name" value="NAD(P)-binding Rossmann-like Domain"/>
    <property type="match status" value="2"/>
</dbReference>
<evidence type="ECO:0000313" key="4">
    <source>
        <dbReference type="Proteomes" id="UP000759131"/>
    </source>
</evidence>
<feature type="non-terminal residue" evidence="3">
    <location>
        <position position="166"/>
    </location>
</feature>
<feature type="compositionally biased region" description="Gly residues" evidence="2">
    <location>
        <begin position="142"/>
        <end position="158"/>
    </location>
</feature>
<dbReference type="EMBL" id="OC876600">
    <property type="protein sequence ID" value="CAD7639388.1"/>
    <property type="molecule type" value="Genomic_DNA"/>
</dbReference>
<keyword evidence="4" id="KW-1185">Reference proteome</keyword>
<organism evidence="3">
    <name type="scientific">Medioppia subpectinata</name>
    <dbReference type="NCBI Taxonomy" id="1979941"/>
    <lineage>
        <taxon>Eukaryota</taxon>
        <taxon>Metazoa</taxon>
        <taxon>Ecdysozoa</taxon>
        <taxon>Arthropoda</taxon>
        <taxon>Chelicerata</taxon>
        <taxon>Arachnida</taxon>
        <taxon>Acari</taxon>
        <taxon>Acariformes</taxon>
        <taxon>Sarcoptiformes</taxon>
        <taxon>Oribatida</taxon>
        <taxon>Brachypylina</taxon>
        <taxon>Oppioidea</taxon>
        <taxon>Oppiidae</taxon>
        <taxon>Medioppia</taxon>
    </lineage>
</organism>
<dbReference type="SUPFAM" id="SSF51735">
    <property type="entry name" value="NAD(P)-binding Rossmann-fold domains"/>
    <property type="match status" value="1"/>
</dbReference>
<feature type="region of interest" description="Disordered" evidence="2">
    <location>
        <begin position="142"/>
        <end position="166"/>
    </location>
</feature>
<evidence type="ECO:0000313" key="3">
    <source>
        <dbReference type="EMBL" id="CAD7639388.1"/>
    </source>
</evidence>
<evidence type="ECO:0000256" key="2">
    <source>
        <dbReference type="SAM" id="MobiDB-lite"/>
    </source>
</evidence>
<dbReference type="Pfam" id="PF00106">
    <property type="entry name" value="adh_short"/>
    <property type="match status" value="1"/>
</dbReference>
<dbReference type="Proteomes" id="UP000759131">
    <property type="component" value="Unassembled WGS sequence"/>
</dbReference>
<reference evidence="3" key="1">
    <citation type="submission" date="2020-11" db="EMBL/GenBank/DDBJ databases">
        <authorList>
            <person name="Tran Van P."/>
        </authorList>
    </citation>
    <scope>NUCLEOTIDE SEQUENCE</scope>
</reference>
<protein>
    <submittedName>
        <fullName evidence="3">Uncharacterized protein</fullName>
    </submittedName>
</protein>
<evidence type="ECO:0000256" key="1">
    <source>
        <dbReference type="ARBA" id="ARBA00023002"/>
    </source>
</evidence>
<gene>
    <name evidence="3" type="ORF">OSB1V03_LOCUS17770</name>
</gene>
<proteinExistence type="predicted"/>
<dbReference type="OrthoDB" id="47007at2759"/>
<dbReference type="InterPro" id="IPR002347">
    <property type="entry name" value="SDR_fam"/>
</dbReference>
<keyword evidence="1" id="KW-0560">Oxidoreductase</keyword>
<dbReference type="PANTHER" id="PTHR43975:SF2">
    <property type="entry name" value="EG:BACR7A4.14 PROTEIN-RELATED"/>
    <property type="match status" value="1"/>
</dbReference>
<dbReference type="PANTHER" id="PTHR43975">
    <property type="entry name" value="ZGC:101858"/>
    <property type="match status" value="1"/>
</dbReference>
<accession>A0A7R9LFF8</accession>
<sequence>MPIMCPKYAKSVQNCRQKNLKALPVVADVTKEADLDRLLDTTIETFGKLDILVNNSGIGSFCHISDADRVTNRTGMSGYAMSKAAMDMFTKCIAVDLASKGIRVNSVNPGAVRTNIMRNMPVTGEQGGAIWDAMESKYPVGSGFGGGNGGGNGGGDGGAGDEDDNG</sequence>
<dbReference type="GO" id="GO:0016491">
    <property type="term" value="F:oxidoreductase activity"/>
    <property type="evidence" value="ECO:0007669"/>
    <property type="project" value="UniProtKB-KW"/>
</dbReference>
<dbReference type="InterPro" id="IPR020904">
    <property type="entry name" value="Sc_DH/Rdtase_CS"/>
</dbReference>
<dbReference type="InterPro" id="IPR036291">
    <property type="entry name" value="NAD(P)-bd_dom_sf"/>
</dbReference>
<dbReference type="Pfam" id="PF13561">
    <property type="entry name" value="adh_short_C2"/>
    <property type="match status" value="1"/>
</dbReference>
<dbReference type="EMBL" id="CAJPIZ010022025">
    <property type="protein sequence ID" value="CAG2117817.1"/>
    <property type="molecule type" value="Genomic_DNA"/>
</dbReference>
<dbReference type="PROSITE" id="PS00061">
    <property type="entry name" value="ADH_SHORT"/>
    <property type="match status" value="1"/>
</dbReference>